<dbReference type="InterPro" id="IPR001752">
    <property type="entry name" value="Kinesin_motor_dom"/>
</dbReference>
<evidence type="ECO:0000256" key="1">
    <source>
        <dbReference type="SAM" id="Coils"/>
    </source>
</evidence>
<dbReference type="GO" id="GO:0007018">
    <property type="term" value="P:microtubule-based movement"/>
    <property type="evidence" value="ECO:0007669"/>
    <property type="project" value="InterPro"/>
</dbReference>
<dbReference type="GO" id="GO:0008017">
    <property type="term" value="F:microtubule binding"/>
    <property type="evidence" value="ECO:0007669"/>
    <property type="project" value="InterPro"/>
</dbReference>
<name>A0A024UUB2_9STRA</name>
<dbReference type="eggNOG" id="ENOG502S7VT">
    <property type="taxonomic scope" value="Eukaryota"/>
</dbReference>
<feature type="domain" description="Kinesin motor" evidence="3">
    <location>
        <begin position="2"/>
        <end position="279"/>
    </location>
</feature>
<feature type="coiled-coil region" evidence="1">
    <location>
        <begin position="696"/>
        <end position="730"/>
    </location>
</feature>
<gene>
    <name evidence="4" type="ORF">H310_00343</name>
</gene>
<dbReference type="SMART" id="SM00129">
    <property type="entry name" value="KISc"/>
    <property type="match status" value="1"/>
</dbReference>
<dbReference type="EMBL" id="KI913952">
    <property type="protein sequence ID" value="ETW09904.1"/>
    <property type="molecule type" value="Genomic_DNA"/>
</dbReference>
<dbReference type="VEuPathDB" id="FungiDB:H310_00343"/>
<feature type="coiled-coil region" evidence="1">
    <location>
        <begin position="402"/>
        <end position="436"/>
    </location>
</feature>
<evidence type="ECO:0000313" key="4">
    <source>
        <dbReference type="EMBL" id="ETW09904.1"/>
    </source>
</evidence>
<feature type="region of interest" description="Disordered" evidence="2">
    <location>
        <begin position="737"/>
        <end position="759"/>
    </location>
</feature>
<protein>
    <recommendedName>
        <fullName evidence="3">Kinesin motor domain-containing protein</fullName>
    </recommendedName>
</protein>
<dbReference type="InterPro" id="IPR027417">
    <property type="entry name" value="P-loop_NTPase"/>
</dbReference>
<dbReference type="Gene3D" id="3.40.850.10">
    <property type="entry name" value="Kinesin motor domain"/>
    <property type="match status" value="1"/>
</dbReference>
<dbReference type="OrthoDB" id="123929at2759"/>
<evidence type="ECO:0000256" key="2">
    <source>
        <dbReference type="SAM" id="MobiDB-lite"/>
    </source>
</evidence>
<dbReference type="STRING" id="157072.A0A024UUB2"/>
<organism evidence="4">
    <name type="scientific">Aphanomyces invadans</name>
    <dbReference type="NCBI Taxonomy" id="157072"/>
    <lineage>
        <taxon>Eukaryota</taxon>
        <taxon>Sar</taxon>
        <taxon>Stramenopiles</taxon>
        <taxon>Oomycota</taxon>
        <taxon>Saprolegniomycetes</taxon>
        <taxon>Saprolegniales</taxon>
        <taxon>Verrucalvaceae</taxon>
        <taxon>Aphanomyces</taxon>
    </lineage>
</organism>
<feature type="region of interest" description="Disordered" evidence="2">
    <location>
        <begin position="334"/>
        <end position="360"/>
    </location>
</feature>
<dbReference type="Pfam" id="PF00225">
    <property type="entry name" value="Kinesin"/>
    <property type="match status" value="1"/>
</dbReference>
<dbReference type="AlphaFoldDB" id="A0A024UUB2"/>
<reference evidence="4" key="1">
    <citation type="submission" date="2013-12" db="EMBL/GenBank/DDBJ databases">
        <title>The Genome Sequence of Aphanomyces invadans NJM9701.</title>
        <authorList>
            <consortium name="The Broad Institute Genomics Platform"/>
            <person name="Russ C."/>
            <person name="Tyler B."/>
            <person name="van West P."/>
            <person name="Dieguez-Uribeondo J."/>
            <person name="Young S.K."/>
            <person name="Zeng Q."/>
            <person name="Gargeya S."/>
            <person name="Fitzgerald M."/>
            <person name="Abouelleil A."/>
            <person name="Alvarado L."/>
            <person name="Chapman S.B."/>
            <person name="Gainer-Dewar J."/>
            <person name="Goldberg J."/>
            <person name="Griggs A."/>
            <person name="Gujja S."/>
            <person name="Hansen M."/>
            <person name="Howarth C."/>
            <person name="Imamovic A."/>
            <person name="Ireland A."/>
            <person name="Larimer J."/>
            <person name="McCowan C."/>
            <person name="Murphy C."/>
            <person name="Pearson M."/>
            <person name="Poon T.W."/>
            <person name="Priest M."/>
            <person name="Roberts A."/>
            <person name="Saif S."/>
            <person name="Shea T."/>
            <person name="Sykes S."/>
            <person name="Wortman J."/>
            <person name="Nusbaum C."/>
            <person name="Birren B."/>
        </authorList>
    </citation>
    <scope>NUCLEOTIDE SEQUENCE [LARGE SCALE GENOMIC DNA]</scope>
    <source>
        <strain evidence="4">NJM9701</strain>
    </source>
</reference>
<dbReference type="GO" id="GO:0005524">
    <property type="term" value="F:ATP binding"/>
    <property type="evidence" value="ECO:0007669"/>
    <property type="project" value="InterPro"/>
</dbReference>
<dbReference type="InterPro" id="IPR036961">
    <property type="entry name" value="Kinesin_motor_dom_sf"/>
</dbReference>
<proteinExistence type="predicted"/>
<sequence>MAVGVFLRRDAEDGKVGLRRASNTCIRLEPSAMSPGVASINFDAVVETNDPTAELFDQIVQPSLPLVCEGRSVSVIAAGCNASGKSRLMHGENSNASSVGMVERCLRAVFDLVDATVAEDPSRLEYIEVKIMWVHEGMDSKAVSSTSMSAFQAVRSVDDAMRLYEVHHGATNCPASSHSVVLCRVHSSIRDSVVVGTLALVDISGATFLALDDDESHKDDYFLHSQALTSLHRTHMGTSFAPCLLLGLRTHASCQQQVIQALLYGCRVKDMAAGPAVSNADTLRTSPLSKVLTYLAPAAPPASQCSPTSKRFLHNHLPNVICSSGRAVAENPHGTIKTQHDIPPMSPAPTTSSEDDCDSDDGGMPAVPFTTRVARSTQRSQGDAIKALAAEKALTERCAVRISQLNDMIKFQRTAHEKLEREKLAVDRRLAETEDKLLVVQGIADQLQSDVAALKRHDGSNDSNMNLLQFSTRLSKVIEETKQVVAMKDQYIAQLEQKVRYAAILASQKTSEVESTIQRKMATQLEAATMQVLELQAECDATRAKLADRVGEVAMLTSRVEATAKSTATWMEETEAQHRRIVLALEEKVAAQSQLLHQFKEQCEYHDVIVDADTKRWQAAIDAITVQLHDERAVKQQQVESANQRAMESELLWKEQLEALETQHKAAFERVAKDAATWQQESRDAIQAKDIAQGHLNASRLEAAQLRQEVDNLRAQVHTTQARLDEMQWQLDHQTTAVDKTTQQSDPPPSTSTNNDKDATDTMIQSLIAEVEQARRREAHLTHVLSLANRHEHEANVRLGQIQNELQSRRKENIELAWAIGKRDHALRMLEQRHAFVAQCTSADTSRPTLSL</sequence>
<accession>A0A024UUB2</accession>
<dbReference type="GO" id="GO:0003777">
    <property type="term" value="F:microtubule motor activity"/>
    <property type="evidence" value="ECO:0007669"/>
    <property type="project" value="InterPro"/>
</dbReference>
<dbReference type="SUPFAM" id="SSF52540">
    <property type="entry name" value="P-loop containing nucleoside triphosphate hydrolases"/>
    <property type="match status" value="1"/>
</dbReference>
<dbReference type="GeneID" id="20077393"/>
<evidence type="ECO:0000259" key="3">
    <source>
        <dbReference type="SMART" id="SM00129"/>
    </source>
</evidence>
<dbReference type="RefSeq" id="XP_008861315.1">
    <property type="nucleotide sequence ID" value="XM_008863093.1"/>
</dbReference>
<keyword evidence="1" id="KW-0175">Coiled coil</keyword>